<proteinExistence type="predicted"/>
<name>A0A8H6IYV4_9PEZI</name>
<evidence type="ECO:0000313" key="1">
    <source>
        <dbReference type="EMBL" id="KAF6803409.1"/>
    </source>
</evidence>
<evidence type="ECO:0000313" key="2">
    <source>
        <dbReference type="Proteomes" id="UP000652219"/>
    </source>
</evidence>
<organism evidence="1 2">
    <name type="scientific">Colletotrichum sojae</name>
    <dbReference type="NCBI Taxonomy" id="2175907"/>
    <lineage>
        <taxon>Eukaryota</taxon>
        <taxon>Fungi</taxon>
        <taxon>Dikarya</taxon>
        <taxon>Ascomycota</taxon>
        <taxon>Pezizomycotina</taxon>
        <taxon>Sordariomycetes</taxon>
        <taxon>Hypocreomycetidae</taxon>
        <taxon>Glomerellales</taxon>
        <taxon>Glomerellaceae</taxon>
        <taxon>Colletotrichum</taxon>
        <taxon>Colletotrichum orchidearum species complex</taxon>
    </lineage>
</organism>
<protein>
    <submittedName>
        <fullName evidence="1">Uncharacterized protein</fullName>
    </submittedName>
</protein>
<dbReference type="EMBL" id="WIGN01000239">
    <property type="protein sequence ID" value="KAF6803409.1"/>
    <property type="molecule type" value="Genomic_DNA"/>
</dbReference>
<comment type="caution">
    <text evidence="1">The sequence shown here is derived from an EMBL/GenBank/DDBJ whole genome shotgun (WGS) entry which is preliminary data.</text>
</comment>
<dbReference type="Pfam" id="PF11374">
    <property type="entry name" value="DUF3176"/>
    <property type="match status" value="1"/>
</dbReference>
<reference evidence="1 2" key="1">
    <citation type="journal article" date="2020" name="Phytopathology">
        <title>Genome Sequence Resources of Colletotrichum truncatum, C. plurivorum, C. musicola, and C. sojae: Four Species Pathogenic to Soybean (Glycine max).</title>
        <authorList>
            <person name="Rogerio F."/>
            <person name="Boufleur T.R."/>
            <person name="Ciampi-Guillardi M."/>
            <person name="Sukno S.A."/>
            <person name="Thon M.R."/>
            <person name="Massola Junior N.S."/>
            <person name="Baroncelli R."/>
        </authorList>
    </citation>
    <scope>NUCLEOTIDE SEQUENCE [LARGE SCALE GENOMIC DNA]</scope>
    <source>
        <strain evidence="1 2">LFN0009</strain>
    </source>
</reference>
<dbReference type="InterPro" id="IPR021514">
    <property type="entry name" value="DUF3176"/>
</dbReference>
<gene>
    <name evidence="1" type="ORF">CSOJ01_10930</name>
</gene>
<dbReference type="Proteomes" id="UP000652219">
    <property type="component" value="Unassembled WGS sequence"/>
</dbReference>
<keyword evidence="2" id="KW-1185">Reference proteome</keyword>
<accession>A0A8H6IYV4</accession>
<sequence length="47" mass="5026">MTSLAALMILLPMYDNQPLTSWTLPVSFNAIISTLGAISRASLAFAI</sequence>
<dbReference type="AlphaFoldDB" id="A0A8H6IYV4"/>